<evidence type="ECO:0000313" key="5">
    <source>
        <dbReference type="Proteomes" id="UP000831290"/>
    </source>
</evidence>
<dbReference type="PANTHER" id="PTHR43626">
    <property type="entry name" value="ACYL-COA N-ACYLTRANSFERASE"/>
    <property type="match status" value="1"/>
</dbReference>
<organism evidence="4 5">
    <name type="scientific">Abyssalbus ytuae</name>
    <dbReference type="NCBI Taxonomy" id="2926907"/>
    <lineage>
        <taxon>Bacteria</taxon>
        <taxon>Pseudomonadati</taxon>
        <taxon>Bacteroidota</taxon>
        <taxon>Flavobacteriia</taxon>
        <taxon>Flavobacteriales</taxon>
        <taxon>Flavobacteriaceae</taxon>
        <taxon>Abyssalbus</taxon>
    </lineage>
</organism>
<evidence type="ECO:0000256" key="2">
    <source>
        <dbReference type="ARBA" id="ARBA00023315"/>
    </source>
</evidence>
<proteinExistence type="predicted"/>
<dbReference type="InterPro" id="IPR000182">
    <property type="entry name" value="GNAT_dom"/>
</dbReference>
<name>A0A9E6ZY90_9FLAO</name>
<gene>
    <name evidence="4" type="ORF">MQE35_16925</name>
</gene>
<dbReference type="EMBL" id="CP094358">
    <property type="protein sequence ID" value="UOB17407.1"/>
    <property type="molecule type" value="Genomic_DNA"/>
</dbReference>
<dbReference type="PROSITE" id="PS51186">
    <property type="entry name" value="GNAT"/>
    <property type="match status" value="1"/>
</dbReference>
<dbReference type="RefSeq" id="WP_255842840.1">
    <property type="nucleotide sequence ID" value="NZ_CP094358.1"/>
</dbReference>
<evidence type="ECO:0000313" key="4">
    <source>
        <dbReference type="EMBL" id="UOB17407.1"/>
    </source>
</evidence>
<dbReference type="AlphaFoldDB" id="A0A9E6ZY90"/>
<protein>
    <submittedName>
        <fullName evidence="4">GNAT family N-acetyltransferase</fullName>
    </submittedName>
</protein>
<dbReference type="GO" id="GO:0008080">
    <property type="term" value="F:N-acetyltransferase activity"/>
    <property type="evidence" value="ECO:0007669"/>
    <property type="project" value="InterPro"/>
</dbReference>
<dbReference type="PANTHER" id="PTHR43626:SF4">
    <property type="entry name" value="GCN5-RELATED N-ACETYLTRANSFERASE 2, CHLOROPLASTIC"/>
    <property type="match status" value="1"/>
</dbReference>
<evidence type="ECO:0000256" key="1">
    <source>
        <dbReference type="ARBA" id="ARBA00022679"/>
    </source>
</evidence>
<sequence length="142" mass="16727">MKIEILDKKDINDSYEKQVRELFTQLSSRRQESLIDLFNNNHELYIVVCKENEKILGIALMACYKVISGYKGWIEDVVVDKNHRNQGVGRKLIEKLIETAEKINLREILLFTEDQKHAAINLYKNKGFELKESRIYVKNIIK</sequence>
<evidence type="ECO:0000259" key="3">
    <source>
        <dbReference type="PROSITE" id="PS51186"/>
    </source>
</evidence>
<dbReference type="KEGG" id="fbm:MQE35_16925"/>
<dbReference type="InterPro" id="IPR045039">
    <property type="entry name" value="NSI-like"/>
</dbReference>
<dbReference type="Pfam" id="PF00583">
    <property type="entry name" value="Acetyltransf_1"/>
    <property type="match status" value="1"/>
</dbReference>
<dbReference type="Proteomes" id="UP000831290">
    <property type="component" value="Chromosome"/>
</dbReference>
<keyword evidence="2" id="KW-0012">Acyltransferase</keyword>
<dbReference type="Gene3D" id="3.40.630.30">
    <property type="match status" value="1"/>
</dbReference>
<reference evidence="4" key="1">
    <citation type="submission" date="2022-03" db="EMBL/GenBank/DDBJ databases">
        <title>Description of Abyssus ytuae gen. nov., sp. nov., a novel member of the family Flavobacteriaceae isolated from the sediment of Mariana Trench.</title>
        <authorList>
            <person name="Zhang J."/>
            <person name="Xu X."/>
        </authorList>
    </citation>
    <scope>NUCLEOTIDE SEQUENCE</scope>
    <source>
        <strain evidence="4">MT3330</strain>
    </source>
</reference>
<feature type="domain" description="N-acetyltransferase" evidence="3">
    <location>
        <begin position="1"/>
        <end position="142"/>
    </location>
</feature>
<dbReference type="SUPFAM" id="SSF55729">
    <property type="entry name" value="Acyl-CoA N-acyltransferases (Nat)"/>
    <property type="match status" value="1"/>
</dbReference>
<accession>A0A9E6ZY90</accession>
<dbReference type="InterPro" id="IPR016181">
    <property type="entry name" value="Acyl_CoA_acyltransferase"/>
</dbReference>
<keyword evidence="1" id="KW-0808">Transferase</keyword>
<dbReference type="CDD" id="cd04301">
    <property type="entry name" value="NAT_SF"/>
    <property type="match status" value="1"/>
</dbReference>
<keyword evidence="5" id="KW-1185">Reference proteome</keyword>
<dbReference type="GO" id="GO:0005737">
    <property type="term" value="C:cytoplasm"/>
    <property type="evidence" value="ECO:0007669"/>
    <property type="project" value="TreeGrafter"/>
</dbReference>